<dbReference type="InterPro" id="IPR012318">
    <property type="entry name" value="HTH_CRP"/>
</dbReference>
<dbReference type="GO" id="GO:0003700">
    <property type="term" value="F:DNA-binding transcription factor activity"/>
    <property type="evidence" value="ECO:0007669"/>
    <property type="project" value="TreeGrafter"/>
</dbReference>
<keyword evidence="2" id="KW-0238">DNA-binding</keyword>
<dbReference type="SMART" id="SM00419">
    <property type="entry name" value="HTH_CRP"/>
    <property type="match status" value="1"/>
</dbReference>
<evidence type="ECO:0000313" key="6">
    <source>
        <dbReference type="EMBL" id="GIF81794.1"/>
    </source>
</evidence>
<name>A0A8J3JFP1_9ACTN</name>
<evidence type="ECO:0000256" key="1">
    <source>
        <dbReference type="ARBA" id="ARBA00023015"/>
    </source>
</evidence>
<feature type="domain" description="Cyclic nucleotide-binding" evidence="4">
    <location>
        <begin position="5"/>
        <end position="108"/>
    </location>
</feature>
<keyword evidence="3" id="KW-0804">Transcription</keyword>
<dbReference type="Pfam" id="PF13545">
    <property type="entry name" value="HTH_Crp_2"/>
    <property type="match status" value="1"/>
</dbReference>
<dbReference type="CDD" id="cd00038">
    <property type="entry name" value="CAP_ED"/>
    <property type="match status" value="1"/>
</dbReference>
<dbReference type="PANTHER" id="PTHR24567">
    <property type="entry name" value="CRP FAMILY TRANSCRIPTIONAL REGULATORY PROTEIN"/>
    <property type="match status" value="1"/>
</dbReference>
<evidence type="ECO:0000256" key="3">
    <source>
        <dbReference type="ARBA" id="ARBA00023163"/>
    </source>
</evidence>
<sequence length="223" mass="24095">MSGDFWALLTPAEQEAFTRHSMQRRWTRGEVLCREGDSSDWVAMLRAGRVKASSHTASGAEVVLAVRGPGALLGELSAVDRAPRSATLAALEPVTALVMLLPEFEAYLQAHGRVAILLMRLLSERLRDADRKRVEFGAQDSTGRVAARLVELAERFGRAEGGAIAIALPLSQDELAGWVGASREAVSKALGVLRTNGWVRTSRMQVTVLDLAALRTRAGLPRA</sequence>
<dbReference type="InterPro" id="IPR018490">
    <property type="entry name" value="cNMP-bd_dom_sf"/>
</dbReference>
<dbReference type="GO" id="GO:0003677">
    <property type="term" value="F:DNA binding"/>
    <property type="evidence" value="ECO:0007669"/>
    <property type="project" value="UniProtKB-KW"/>
</dbReference>
<dbReference type="Pfam" id="PF00027">
    <property type="entry name" value="cNMP_binding"/>
    <property type="match status" value="1"/>
</dbReference>
<dbReference type="InterPro" id="IPR000595">
    <property type="entry name" value="cNMP-bd_dom"/>
</dbReference>
<dbReference type="Gene3D" id="1.10.10.10">
    <property type="entry name" value="Winged helix-like DNA-binding domain superfamily/Winged helix DNA-binding domain"/>
    <property type="match status" value="1"/>
</dbReference>
<dbReference type="PANTHER" id="PTHR24567:SF74">
    <property type="entry name" value="HTH-TYPE TRANSCRIPTIONAL REGULATOR ARCR"/>
    <property type="match status" value="1"/>
</dbReference>
<dbReference type="SMART" id="SM00100">
    <property type="entry name" value="cNMP"/>
    <property type="match status" value="1"/>
</dbReference>
<comment type="caution">
    <text evidence="6">The sequence shown here is derived from an EMBL/GenBank/DDBJ whole genome shotgun (WGS) entry which is preliminary data.</text>
</comment>
<dbReference type="Proteomes" id="UP000601223">
    <property type="component" value="Unassembled WGS sequence"/>
</dbReference>
<protein>
    <submittedName>
        <fullName evidence="6">Crp/Fnr family transcriptional regulator</fullName>
    </submittedName>
</protein>
<dbReference type="EMBL" id="BONF01000016">
    <property type="protein sequence ID" value="GIF81794.1"/>
    <property type="molecule type" value="Genomic_DNA"/>
</dbReference>
<dbReference type="Gene3D" id="2.60.120.10">
    <property type="entry name" value="Jelly Rolls"/>
    <property type="match status" value="1"/>
</dbReference>
<dbReference type="FunFam" id="1.10.10.10:FF:000019">
    <property type="entry name" value="Crp/Fnr family transcriptional regulator"/>
    <property type="match status" value="1"/>
</dbReference>
<dbReference type="SUPFAM" id="SSF51206">
    <property type="entry name" value="cAMP-binding domain-like"/>
    <property type="match status" value="1"/>
</dbReference>
<dbReference type="PROSITE" id="PS51063">
    <property type="entry name" value="HTH_CRP_2"/>
    <property type="match status" value="1"/>
</dbReference>
<evidence type="ECO:0000259" key="5">
    <source>
        <dbReference type="PROSITE" id="PS51063"/>
    </source>
</evidence>
<keyword evidence="1" id="KW-0805">Transcription regulation</keyword>
<proteinExistence type="predicted"/>
<dbReference type="InterPro" id="IPR014710">
    <property type="entry name" value="RmlC-like_jellyroll"/>
</dbReference>
<accession>A0A8J3JFP1</accession>
<feature type="domain" description="HTH crp-type" evidence="5">
    <location>
        <begin position="139"/>
        <end position="212"/>
    </location>
</feature>
<dbReference type="InterPro" id="IPR036390">
    <property type="entry name" value="WH_DNA-bd_sf"/>
</dbReference>
<dbReference type="PROSITE" id="PS50042">
    <property type="entry name" value="CNMP_BINDING_3"/>
    <property type="match status" value="1"/>
</dbReference>
<evidence type="ECO:0000259" key="4">
    <source>
        <dbReference type="PROSITE" id="PS50042"/>
    </source>
</evidence>
<dbReference type="InterPro" id="IPR050397">
    <property type="entry name" value="Env_Response_Regulators"/>
</dbReference>
<gene>
    <name evidence="6" type="primary">fnr_2</name>
    <name evidence="6" type="ORF">Cba03nite_31430</name>
</gene>
<dbReference type="AlphaFoldDB" id="A0A8J3JFP1"/>
<dbReference type="InterPro" id="IPR036388">
    <property type="entry name" value="WH-like_DNA-bd_sf"/>
</dbReference>
<dbReference type="RefSeq" id="WP_203746399.1">
    <property type="nucleotide sequence ID" value="NZ_BONF01000016.1"/>
</dbReference>
<keyword evidence="7" id="KW-1185">Reference proteome</keyword>
<evidence type="ECO:0000313" key="7">
    <source>
        <dbReference type="Proteomes" id="UP000601223"/>
    </source>
</evidence>
<evidence type="ECO:0000256" key="2">
    <source>
        <dbReference type="ARBA" id="ARBA00023125"/>
    </source>
</evidence>
<reference evidence="6 7" key="1">
    <citation type="submission" date="2021-01" db="EMBL/GenBank/DDBJ databases">
        <title>Whole genome shotgun sequence of Catellatospora bangladeshensis NBRC 107357.</title>
        <authorList>
            <person name="Komaki H."/>
            <person name="Tamura T."/>
        </authorList>
    </citation>
    <scope>NUCLEOTIDE SEQUENCE [LARGE SCALE GENOMIC DNA]</scope>
    <source>
        <strain evidence="6 7">NBRC 107357</strain>
    </source>
</reference>
<dbReference type="SUPFAM" id="SSF46785">
    <property type="entry name" value="Winged helix' DNA-binding domain"/>
    <property type="match status" value="1"/>
</dbReference>
<dbReference type="GO" id="GO:0005829">
    <property type="term" value="C:cytosol"/>
    <property type="evidence" value="ECO:0007669"/>
    <property type="project" value="TreeGrafter"/>
</dbReference>
<organism evidence="6 7">
    <name type="scientific">Catellatospora bangladeshensis</name>
    <dbReference type="NCBI Taxonomy" id="310355"/>
    <lineage>
        <taxon>Bacteria</taxon>
        <taxon>Bacillati</taxon>
        <taxon>Actinomycetota</taxon>
        <taxon>Actinomycetes</taxon>
        <taxon>Micromonosporales</taxon>
        <taxon>Micromonosporaceae</taxon>
        <taxon>Catellatospora</taxon>
    </lineage>
</organism>